<reference evidence="2 3" key="1">
    <citation type="journal article" date="2019" name="Nature">
        <title>A new antibiotic selectively kills Gram-negative pathogens.</title>
        <authorList>
            <person name="Imai Y."/>
            <person name="Meyer K.J."/>
            <person name="Iinishi A."/>
            <person name="Favre-Godal Q."/>
            <person name="Green R."/>
            <person name="Manuse S."/>
            <person name="Caboni M."/>
            <person name="Mori M."/>
            <person name="Niles S."/>
            <person name="Ghiglieri M."/>
            <person name="Honrao C."/>
            <person name="Ma X."/>
            <person name="Guo J.J."/>
            <person name="Makriyannis A."/>
            <person name="Linares-Otoya L."/>
            <person name="Boehringer N."/>
            <person name="Wuisan Z.G."/>
            <person name="Kaur H."/>
            <person name="Wu R."/>
            <person name="Mateus A."/>
            <person name="Typas A."/>
            <person name="Savitski M.M."/>
            <person name="Espinoza J.L."/>
            <person name="O'Rourke A."/>
            <person name="Nelson K.E."/>
            <person name="Hiller S."/>
            <person name="Noinaj N."/>
            <person name="Schaeberle T.F."/>
            <person name="D'Onofrio A."/>
            <person name="Lewis K."/>
        </authorList>
    </citation>
    <scope>NUCLEOTIDE SEQUENCE [LARGE SCALE GENOMIC DNA]</scope>
    <source>
        <strain evidence="2 3">HGB 1456</strain>
    </source>
</reference>
<evidence type="ECO:0000313" key="3">
    <source>
        <dbReference type="Proteomes" id="UP000481739"/>
    </source>
</evidence>
<evidence type="ECO:0000256" key="1">
    <source>
        <dbReference type="ARBA" id="ARBA00022649"/>
    </source>
</evidence>
<name>A0A7C9GKL0_9GAMM</name>
<proteinExistence type="predicted"/>
<dbReference type="Pfam" id="PF05016">
    <property type="entry name" value="ParE_toxin"/>
    <property type="match status" value="1"/>
</dbReference>
<dbReference type="RefSeq" id="WP_152962661.1">
    <property type="nucleotide sequence ID" value="NZ_CAWOZU010000017.1"/>
</dbReference>
<dbReference type="EMBL" id="WHZZ01000002">
    <property type="protein sequence ID" value="MQL48252.1"/>
    <property type="molecule type" value="Genomic_DNA"/>
</dbReference>
<gene>
    <name evidence="2" type="ORF">GEA64_09915</name>
</gene>
<organism evidence="2 3">
    <name type="scientific">Photorhabdus khanii</name>
    <dbReference type="NCBI Taxonomy" id="1004150"/>
    <lineage>
        <taxon>Bacteria</taxon>
        <taxon>Pseudomonadati</taxon>
        <taxon>Pseudomonadota</taxon>
        <taxon>Gammaproteobacteria</taxon>
        <taxon>Enterobacterales</taxon>
        <taxon>Morganellaceae</taxon>
        <taxon>Photorhabdus</taxon>
    </lineage>
</organism>
<protein>
    <recommendedName>
        <fullName evidence="4">Type II toxin-antitoxin system RelE/ParE family toxin</fullName>
    </recommendedName>
</protein>
<comment type="caution">
    <text evidence="2">The sequence shown here is derived from an EMBL/GenBank/DDBJ whole genome shotgun (WGS) entry which is preliminary data.</text>
</comment>
<accession>A0A7C9GKL0</accession>
<evidence type="ECO:0000313" key="2">
    <source>
        <dbReference type="EMBL" id="MQL48252.1"/>
    </source>
</evidence>
<dbReference type="InterPro" id="IPR035093">
    <property type="entry name" value="RelE/ParE_toxin_dom_sf"/>
</dbReference>
<evidence type="ECO:0008006" key="4">
    <source>
        <dbReference type="Google" id="ProtNLM"/>
    </source>
</evidence>
<keyword evidence="1" id="KW-1277">Toxin-antitoxin system</keyword>
<dbReference type="InterPro" id="IPR007712">
    <property type="entry name" value="RelE/ParE_toxin"/>
</dbReference>
<dbReference type="Proteomes" id="UP000481739">
    <property type="component" value="Unassembled WGS sequence"/>
</dbReference>
<sequence length="77" mass="8653">MNTRQKSSTSQKSSTNLSMSVPDKITFILLLEQALSSIFLSRVQVNYVIVYHIKDKNGTVVVLRVLHAAQQWPPAKP</sequence>
<dbReference type="AlphaFoldDB" id="A0A7C9GKL0"/>
<dbReference type="Gene3D" id="3.30.2310.20">
    <property type="entry name" value="RelE-like"/>
    <property type="match status" value="1"/>
</dbReference>